<sequence length="100" mass="10512">MNLEIRSEPAIAIMKAASRAIAAKTLKIVGVLDAGAVIHRTIASMIRIAIAKGTALFLRMNARTKEVNFAGNSTPHVDIPTISAARTANTKALMSIISAT</sequence>
<reference evidence="1 2" key="1">
    <citation type="submission" date="2020-07" db="EMBL/GenBank/DDBJ databases">
        <title>Identification of Halomonas strains.</title>
        <authorList>
            <person name="Xiao Z."/>
            <person name="Shen J."/>
        </authorList>
    </citation>
    <scope>NUCLEOTIDE SEQUENCE [LARGE SCALE GENOMIC DNA]</scope>
    <source>
        <strain evidence="1 2">DSM 17331</strain>
    </source>
</reference>
<evidence type="ECO:0000313" key="2">
    <source>
        <dbReference type="Proteomes" id="UP000518091"/>
    </source>
</evidence>
<dbReference type="Proteomes" id="UP000518091">
    <property type="component" value="Unassembled WGS sequence"/>
</dbReference>
<accession>A0A7V9W566</accession>
<name>A0A7V9W566_9GAMM</name>
<dbReference type="EMBL" id="JACEFT010000059">
    <property type="protein sequence ID" value="MBA2781231.1"/>
    <property type="molecule type" value="Genomic_DNA"/>
</dbReference>
<comment type="caution">
    <text evidence="1">The sequence shown here is derived from an EMBL/GenBank/DDBJ whole genome shotgun (WGS) entry which is preliminary data.</text>
</comment>
<dbReference type="RefSeq" id="WP_181517099.1">
    <property type="nucleotide sequence ID" value="NZ_JABFUB010000043.1"/>
</dbReference>
<gene>
    <name evidence="1" type="ORF">H1D44_20360</name>
</gene>
<evidence type="ECO:0000313" key="1">
    <source>
        <dbReference type="EMBL" id="MBA2781231.1"/>
    </source>
</evidence>
<organism evidence="1 2">
    <name type="scientific">Billgrantia kenyensis</name>
    <dbReference type="NCBI Taxonomy" id="321266"/>
    <lineage>
        <taxon>Bacteria</taxon>
        <taxon>Pseudomonadati</taxon>
        <taxon>Pseudomonadota</taxon>
        <taxon>Gammaproteobacteria</taxon>
        <taxon>Oceanospirillales</taxon>
        <taxon>Halomonadaceae</taxon>
        <taxon>Billgrantia</taxon>
    </lineage>
</organism>
<protein>
    <submittedName>
        <fullName evidence="1">Uncharacterized protein</fullName>
    </submittedName>
</protein>
<dbReference type="AlphaFoldDB" id="A0A7V9W566"/>
<proteinExistence type="predicted"/>